<dbReference type="PANTHER" id="PTHR34270:SF3">
    <property type="entry name" value="PROTEIN RALF-LIKE 16-RELATED"/>
    <property type="match status" value="1"/>
</dbReference>
<evidence type="ECO:0000256" key="8">
    <source>
        <dbReference type="SAM" id="MobiDB-lite"/>
    </source>
</evidence>
<gene>
    <name evidence="9" type="ORF">ERUC_LOCUS4673</name>
</gene>
<comment type="subcellular location">
    <subcellularLocation>
        <location evidence="1">Secreted</location>
    </subcellularLocation>
</comment>
<keyword evidence="4" id="KW-0372">Hormone</keyword>
<dbReference type="AlphaFoldDB" id="A0ABC8IZ81"/>
<keyword evidence="5" id="KW-0732">Signal</keyword>
<evidence type="ECO:0000256" key="5">
    <source>
        <dbReference type="ARBA" id="ARBA00022729"/>
    </source>
</evidence>
<dbReference type="InterPro" id="IPR008801">
    <property type="entry name" value="RALF"/>
</dbReference>
<keyword evidence="10" id="KW-1185">Reference proteome</keyword>
<dbReference type="EMBL" id="CAKOAT010066089">
    <property type="protein sequence ID" value="CAH8306589.1"/>
    <property type="molecule type" value="Genomic_DNA"/>
</dbReference>
<feature type="region of interest" description="Disordered" evidence="8">
    <location>
        <begin position="1"/>
        <end position="32"/>
    </location>
</feature>
<evidence type="ECO:0000256" key="2">
    <source>
        <dbReference type="ARBA" id="ARBA00009178"/>
    </source>
</evidence>
<proteinExistence type="inferred from homology"/>
<feature type="compositionally biased region" description="Basic and acidic residues" evidence="8">
    <location>
        <begin position="1"/>
        <end position="12"/>
    </location>
</feature>
<evidence type="ECO:0000256" key="1">
    <source>
        <dbReference type="ARBA" id="ARBA00004613"/>
    </source>
</evidence>
<sequence>MGEAKKLSEKRSIGYGAIGSDNVPKCSPKDPNAAGCKKTPANVYNRGCSVATRCDHEKI</sequence>
<dbReference type="Proteomes" id="UP001642260">
    <property type="component" value="Unassembled WGS sequence"/>
</dbReference>
<keyword evidence="3" id="KW-0964">Secreted</keyword>
<comment type="function">
    <text evidence="7">Cell signaling peptide that may regulate plant stress, growth, and development. Mediates a rapid alkalinization of extracellular space by mediating a transient increase in the cytoplasmic Ca(2+) concentration leading to a calcium-dependent signaling events through a cell surface receptor and a concomitant activation of some intracellular mitogen-activated protein kinases.</text>
</comment>
<dbReference type="Pfam" id="PF05498">
    <property type="entry name" value="RALF"/>
    <property type="match status" value="1"/>
</dbReference>
<evidence type="ECO:0000256" key="7">
    <source>
        <dbReference type="ARBA" id="ARBA00037228"/>
    </source>
</evidence>
<evidence type="ECO:0000256" key="6">
    <source>
        <dbReference type="ARBA" id="ARBA00023157"/>
    </source>
</evidence>
<evidence type="ECO:0000313" key="9">
    <source>
        <dbReference type="EMBL" id="CAH8306589.1"/>
    </source>
</evidence>
<dbReference type="GO" id="GO:0005179">
    <property type="term" value="F:hormone activity"/>
    <property type="evidence" value="ECO:0007669"/>
    <property type="project" value="UniProtKB-KW"/>
</dbReference>
<dbReference type="PANTHER" id="PTHR34270">
    <property type="entry name" value="PROTEIN RALF-LIKE 15-RELATED"/>
    <property type="match status" value="1"/>
</dbReference>
<reference evidence="9 10" key="1">
    <citation type="submission" date="2022-03" db="EMBL/GenBank/DDBJ databases">
        <authorList>
            <person name="Macdonald S."/>
            <person name="Ahmed S."/>
            <person name="Newling K."/>
        </authorList>
    </citation>
    <scope>NUCLEOTIDE SEQUENCE [LARGE SCALE GENOMIC DNA]</scope>
</reference>
<evidence type="ECO:0000313" key="10">
    <source>
        <dbReference type="Proteomes" id="UP001642260"/>
    </source>
</evidence>
<accession>A0ABC8IZ81</accession>
<dbReference type="GO" id="GO:0005576">
    <property type="term" value="C:extracellular region"/>
    <property type="evidence" value="ECO:0007669"/>
    <property type="project" value="UniProtKB-SubCell"/>
</dbReference>
<comment type="caution">
    <text evidence="9">The sequence shown here is derived from an EMBL/GenBank/DDBJ whole genome shotgun (WGS) entry which is preliminary data.</text>
</comment>
<protein>
    <submittedName>
        <fullName evidence="9">Uncharacterized protein</fullName>
    </submittedName>
</protein>
<evidence type="ECO:0000256" key="3">
    <source>
        <dbReference type="ARBA" id="ARBA00022525"/>
    </source>
</evidence>
<name>A0ABC8IZ81_ERUVS</name>
<organism evidence="9 10">
    <name type="scientific">Eruca vesicaria subsp. sativa</name>
    <name type="common">Garden rocket</name>
    <name type="synonym">Eruca sativa</name>
    <dbReference type="NCBI Taxonomy" id="29727"/>
    <lineage>
        <taxon>Eukaryota</taxon>
        <taxon>Viridiplantae</taxon>
        <taxon>Streptophyta</taxon>
        <taxon>Embryophyta</taxon>
        <taxon>Tracheophyta</taxon>
        <taxon>Spermatophyta</taxon>
        <taxon>Magnoliopsida</taxon>
        <taxon>eudicotyledons</taxon>
        <taxon>Gunneridae</taxon>
        <taxon>Pentapetalae</taxon>
        <taxon>rosids</taxon>
        <taxon>malvids</taxon>
        <taxon>Brassicales</taxon>
        <taxon>Brassicaceae</taxon>
        <taxon>Brassiceae</taxon>
        <taxon>Eruca</taxon>
    </lineage>
</organism>
<keyword evidence="6" id="KW-1015">Disulfide bond</keyword>
<evidence type="ECO:0000256" key="4">
    <source>
        <dbReference type="ARBA" id="ARBA00022702"/>
    </source>
</evidence>
<comment type="similarity">
    <text evidence="2">Belongs to the plant rapid alkalinization factor (RALF) family.</text>
</comment>
<dbReference type="GO" id="GO:0040008">
    <property type="term" value="P:regulation of growth"/>
    <property type="evidence" value="ECO:0007669"/>
    <property type="project" value="UniProtKB-ARBA"/>
</dbReference>